<feature type="region of interest" description="Disordered" evidence="1">
    <location>
        <begin position="1"/>
        <end position="44"/>
    </location>
</feature>
<protein>
    <submittedName>
        <fullName evidence="2">Uncharacterized protein</fullName>
    </submittedName>
</protein>
<gene>
    <name evidence="2" type="ORF">FSB_LOCUS59616</name>
</gene>
<dbReference type="AlphaFoldDB" id="A0A2N9J539"/>
<reference evidence="2" key="1">
    <citation type="submission" date="2018-02" db="EMBL/GenBank/DDBJ databases">
        <authorList>
            <person name="Cohen D.B."/>
            <person name="Kent A.D."/>
        </authorList>
    </citation>
    <scope>NUCLEOTIDE SEQUENCE</scope>
</reference>
<proteinExistence type="predicted"/>
<evidence type="ECO:0000256" key="1">
    <source>
        <dbReference type="SAM" id="MobiDB-lite"/>
    </source>
</evidence>
<accession>A0A2N9J539</accession>
<feature type="compositionally biased region" description="Polar residues" evidence="1">
    <location>
        <begin position="22"/>
        <end position="38"/>
    </location>
</feature>
<name>A0A2N9J539_FAGSY</name>
<organism evidence="2">
    <name type="scientific">Fagus sylvatica</name>
    <name type="common">Beechnut</name>
    <dbReference type="NCBI Taxonomy" id="28930"/>
    <lineage>
        <taxon>Eukaryota</taxon>
        <taxon>Viridiplantae</taxon>
        <taxon>Streptophyta</taxon>
        <taxon>Embryophyta</taxon>
        <taxon>Tracheophyta</taxon>
        <taxon>Spermatophyta</taxon>
        <taxon>Magnoliopsida</taxon>
        <taxon>eudicotyledons</taxon>
        <taxon>Gunneridae</taxon>
        <taxon>Pentapetalae</taxon>
        <taxon>rosids</taxon>
        <taxon>fabids</taxon>
        <taxon>Fagales</taxon>
        <taxon>Fagaceae</taxon>
        <taxon>Fagus</taxon>
    </lineage>
</organism>
<evidence type="ECO:0000313" key="2">
    <source>
        <dbReference type="EMBL" id="SPD31734.1"/>
    </source>
</evidence>
<dbReference type="EMBL" id="OIVN01006375">
    <property type="protein sequence ID" value="SPD31734.1"/>
    <property type="molecule type" value="Genomic_DNA"/>
</dbReference>
<sequence length="401" mass="44801">MAKPEANSPLFTSNPPAKEKTPPSQTSFHPFKTSNSDPPKNREDLHVGSLVMESLIPFAAFDALETMEGRAEARREHCDRQRIHLYSTSKASEDPEVLKGNKTLLGGSENPPAPKSWANPNFFEDYLFDKTPLKSFHVCNSDDPPLFVYSVPDHLLLMDIDLKQIPCLVVSRGDFAPSVDVVFKSHTSSKGWKSWCQHLEKSYLHVQAPEHADGVDEEVDNDTLKEGVDYVVGEGNYDSYELEAFIAFFLSRHLFEGYPNKKILDRHFPLAIKLAKGGLPQCLAIGTLQELCPAPKPLDFVKALLPLQGGKPRIWRWNKVVLSSSYSLGKVLDDLEDFLPRPYFGLKGAMPNLLQSLKTTTKAAEAKESPSLDEATFMAGAYPGVIWLCFQDDFKVQAYNP</sequence>